<keyword evidence="15 17" id="KW-0472">Membrane</keyword>
<feature type="domain" description="NADH dehydrogenase subunit 5 C-terminal" evidence="20">
    <location>
        <begin position="395"/>
        <end position="575"/>
    </location>
</feature>
<proteinExistence type="inferred from homology"/>
<evidence type="ECO:0000256" key="7">
    <source>
        <dbReference type="ARBA" id="ARBA00022692"/>
    </source>
</evidence>
<feature type="transmembrane region" description="Helical" evidence="17">
    <location>
        <begin position="113"/>
        <end position="132"/>
    </location>
</feature>
<keyword evidence="7 17" id="KW-0812">Transmembrane</keyword>
<feature type="transmembrane region" description="Helical" evidence="17">
    <location>
        <begin position="496"/>
        <end position="516"/>
    </location>
</feature>
<keyword evidence="9" id="KW-1278">Translocase</keyword>
<evidence type="ECO:0000256" key="17">
    <source>
        <dbReference type="RuleBase" id="RU003404"/>
    </source>
</evidence>
<feature type="transmembrane region" description="Helical" evidence="17">
    <location>
        <begin position="341"/>
        <end position="363"/>
    </location>
</feature>
<evidence type="ECO:0000256" key="4">
    <source>
        <dbReference type="ARBA" id="ARBA00021096"/>
    </source>
</evidence>
<gene>
    <name evidence="21" type="primary">ND5</name>
</gene>
<keyword evidence="11 17" id="KW-1133">Transmembrane helix</keyword>
<dbReference type="Pfam" id="PF00662">
    <property type="entry name" value="Proton_antipo_N"/>
    <property type="match status" value="1"/>
</dbReference>
<evidence type="ECO:0000256" key="1">
    <source>
        <dbReference type="ARBA" id="ARBA00003257"/>
    </source>
</evidence>
<evidence type="ECO:0000256" key="9">
    <source>
        <dbReference type="ARBA" id="ARBA00022967"/>
    </source>
</evidence>
<evidence type="ECO:0000256" key="6">
    <source>
        <dbReference type="ARBA" id="ARBA00022660"/>
    </source>
</evidence>
<evidence type="ECO:0000256" key="13">
    <source>
        <dbReference type="ARBA" id="ARBA00023075"/>
    </source>
</evidence>
<dbReference type="InterPro" id="IPR001750">
    <property type="entry name" value="ND/Mrp_TM"/>
</dbReference>
<comment type="catalytic activity">
    <reaction evidence="16 17">
        <text>a ubiquinone + NADH + 5 H(+)(in) = a ubiquinol + NAD(+) + 4 H(+)(out)</text>
        <dbReference type="Rhea" id="RHEA:29091"/>
        <dbReference type="Rhea" id="RHEA-COMP:9565"/>
        <dbReference type="Rhea" id="RHEA-COMP:9566"/>
        <dbReference type="ChEBI" id="CHEBI:15378"/>
        <dbReference type="ChEBI" id="CHEBI:16389"/>
        <dbReference type="ChEBI" id="CHEBI:17976"/>
        <dbReference type="ChEBI" id="CHEBI:57540"/>
        <dbReference type="ChEBI" id="CHEBI:57945"/>
        <dbReference type="EC" id="7.1.1.2"/>
    </reaction>
</comment>
<protein>
    <recommendedName>
        <fullName evidence="4 17">NADH-ubiquinone oxidoreductase chain 5</fullName>
        <ecNumber evidence="3 17">7.1.1.2</ecNumber>
    </recommendedName>
</protein>
<feature type="transmembrane region" description="Helical" evidence="17">
    <location>
        <begin position="274"/>
        <end position="292"/>
    </location>
</feature>
<keyword evidence="14 17" id="KW-0496">Mitochondrion</keyword>
<dbReference type="Pfam" id="PF06455">
    <property type="entry name" value="NADH5_C"/>
    <property type="match status" value="1"/>
</dbReference>
<dbReference type="PANTHER" id="PTHR42829">
    <property type="entry name" value="NADH-UBIQUINONE OXIDOREDUCTASE CHAIN 5"/>
    <property type="match status" value="1"/>
</dbReference>
<keyword evidence="6" id="KW-0679">Respiratory chain</keyword>
<feature type="transmembrane region" description="Helical" evidence="17">
    <location>
        <begin position="458"/>
        <end position="484"/>
    </location>
</feature>
<feature type="transmembrane region" description="Helical" evidence="17">
    <location>
        <begin position="153"/>
        <end position="173"/>
    </location>
</feature>
<reference evidence="21" key="1">
    <citation type="journal article" date="2018" name="Sci. Rep.">
        <title>Complete Anopheles funestus mitogenomes reveal an ancient history of mitochondrial lineages and their distribution in southern and central Africa.</title>
        <authorList>
            <person name="Jones C.M."/>
            <person name="Lee Y."/>
            <person name="Kitchen A."/>
            <person name="Collier T."/>
            <person name="Pringle J.C."/>
            <person name="Muleba M."/>
            <person name="Irish S."/>
            <person name="Stevenson J.C."/>
            <person name="Coetzee M."/>
            <person name="Cornel A.J."/>
            <person name="Norris D.E."/>
            <person name="Carpi G."/>
        </authorList>
    </citation>
    <scope>NUCLEOTIDE SEQUENCE</scope>
    <source>
        <strain evidence="21">AF13LUPI-i047</strain>
    </source>
</reference>
<sequence>MNMLINYCKISFYFLIFISSSLFLISLKFLLNDLVYFIEWEVLSLQSMSIVMTFLFDWMSLMFMSFVLLISSLVIFYSNQYMEEDYNINRFILLVLMFVMSMMLLIISPNLISILLGWDGLGLVSYCLVIYFQNVKSYNAGMLTALSNRIGDVALLLAIAWMLNYGSWNYIFYLDMMKNNFEMMIIGALVMLAAMTKSAQIPFSSWLPAAMAAPTPVSALVHSSTLVTAGVYLLIRFNDLLMNWWMSQFLLLVSGLTMFMAGLGANFEFDLKKIIALSTLSQLGLMMSILSMGFYKLAFFHLLTHALFKALLFMCAGSIIHNMKNSQDIRMMGSLSMSMPLTCSCFNVANLALCGMPFLAGFYSKDLILEMVMLSYVNIFVFFLFFFSTGLTVCYSFRLCFYSMTGNFNSSSLHPLNDSGWVMLFSICFLMVMAVIGGSMLSWLIFLNPAMICLPLEMKLLTLFVCLLGGFIGYLLSNVGLFFINKALYFYNFTNFVGLMWFMPVISTLGVVNYPLKLGLYSYKSFDQGWSEFFGSQMIYMQLKSYSLYLQEFQKNNLKIYLLSYMLWFIILLMLVVMVN</sequence>
<name>A0A344AMP9_ANOFN</name>
<evidence type="ECO:0000259" key="20">
    <source>
        <dbReference type="Pfam" id="PF06455"/>
    </source>
</evidence>
<dbReference type="EC" id="7.1.1.2" evidence="3 17"/>
<feature type="transmembrane region" description="Helical" evidence="17">
    <location>
        <begin position="247"/>
        <end position="267"/>
    </location>
</feature>
<evidence type="ECO:0000256" key="12">
    <source>
        <dbReference type="ARBA" id="ARBA00023027"/>
    </source>
</evidence>
<feature type="transmembrane region" description="Helical" evidence="17">
    <location>
        <begin position="298"/>
        <end position="320"/>
    </location>
</feature>
<evidence type="ECO:0000256" key="5">
    <source>
        <dbReference type="ARBA" id="ARBA00022448"/>
    </source>
</evidence>
<feature type="transmembrane region" description="Helical" evidence="17">
    <location>
        <begin position="51"/>
        <end position="76"/>
    </location>
</feature>
<accession>A0A344AMP9</accession>
<dbReference type="PRINTS" id="PR01434">
    <property type="entry name" value="NADHDHGNASE5"/>
</dbReference>
<evidence type="ECO:0000256" key="11">
    <source>
        <dbReference type="ARBA" id="ARBA00022989"/>
    </source>
</evidence>
<dbReference type="PANTHER" id="PTHR42829:SF2">
    <property type="entry name" value="NADH-UBIQUINONE OXIDOREDUCTASE CHAIN 5"/>
    <property type="match status" value="1"/>
</dbReference>
<dbReference type="InterPro" id="IPR003945">
    <property type="entry name" value="NU5C-like"/>
</dbReference>
<feature type="transmembrane region" description="Helical" evidence="17">
    <location>
        <begin position="88"/>
        <end position="107"/>
    </location>
</feature>
<dbReference type="PRINTS" id="PR01435">
    <property type="entry name" value="NPOXDRDTASE5"/>
</dbReference>
<dbReference type="Pfam" id="PF00361">
    <property type="entry name" value="Proton_antipo_M"/>
    <property type="match status" value="1"/>
</dbReference>
<evidence type="ECO:0000313" key="21">
    <source>
        <dbReference type="EMBL" id="AWV84713.1"/>
    </source>
</evidence>
<feature type="domain" description="NADH:quinone oxidoreductase/Mrp antiporter transmembrane" evidence="18">
    <location>
        <begin position="108"/>
        <end position="392"/>
    </location>
</feature>
<feature type="transmembrane region" description="Helical" evidence="17">
    <location>
        <begin position="421"/>
        <end position="446"/>
    </location>
</feature>
<dbReference type="GO" id="GO:0015990">
    <property type="term" value="P:electron transport coupled proton transport"/>
    <property type="evidence" value="ECO:0007669"/>
    <property type="project" value="TreeGrafter"/>
</dbReference>
<keyword evidence="10" id="KW-0249">Electron transport</keyword>
<dbReference type="GO" id="GO:0005743">
    <property type="term" value="C:mitochondrial inner membrane"/>
    <property type="evidence" value="ECO:0007669"/>
    <property type="project" value="UniProtKB-SubCell"/>
</dbReference>
<feature type="transmembrane region" description="Helical" evidence="17">
    <location>
        <begin position="217"/>
        <end position="235"/>
    </location>
</feature>
<feature type="domain" description="NADH-Ubiquinone oxidoreductase (complex I) chain 5 N-terminal" evidence="19">
    <location>
        <begin position="43"/>
        <end position="91"/>
    </location>
</feature>
<comment type="function">
    <text evidence="1">Core subunit of the mitochondrial membrane respiratory chain NADH dehydrogenase (Complex I) that is believed to belong to the minimal assembly required for catalysis. Complex I functions in the transfer of electrons from NADH to the respiratory chain. The immediate electron acceptor for the enzyme is believed to be ubiquinone.</text>
</comment>
<feature type="transmembrane region" description="Helical" evidence="17">
    <location>
        <begin position="560"/>
        <end position="579"/>
    </location>
</feature>
<evidence type="ECO:0000256" key="3">
    <source>
        <dbReference type="ARBA" id="ARBA00012944"/>
    </source>
</evidence>
<dbReference type="InterPro" id="IPR010934">
    <property type="entry name" value="NADH_DH_su5_C"/>
</dbReference>
<evidence type="ECO:0000259" key="19">
    <source>
        <dbReference type="Pfam" id="PF00662"/>
    </source>
</evidence>
<dbReference type="EMBL" id="MG742174">
    <property type="protein sequence ID" value="AWV84713.1"/>
    <property type="molecule type" value="Genomic_DNA"/>
</dbReference>
<geneLocation type="mitochondrion" evidence="21"/>
<keyword evidence="8" id="KW-0999">Mitochondrion inner membrane</keyword>
<dbReference type="GO" id="GO:0003954">
    <property type="term" value="F:NADH dehydrogenase activity"/>
    <property type="evidence" value="ECO:0007669"/>
    <property type="project" value="TreeGrafter"/>
</dbReference>
<dbReference type="GO" id="GO:0042773">
    <property type="term" value="P:ATP synthesis coupled electron transport"/>
    <property type="evidence" value="ECO:0007669"/>
    <property type="project" value="InterPro"/>
</dbReference>
<keyword evidence="13 17" id="KW-0830">Ubiquinone</keyword>
<comment type="subcellular location">
    <subcellularLocation>
        <location evidence="2">Mitochondrion inner membrane</location>
        <topology evidence="2">Multi-pass membrane protein</topology>
    </subcellularLocation>
</comment>
<comment type="similarity">
    <text evidence="17">Belongs to the complex I subunit 5 family.</text>
</comment>
<evidence type="ECO:0000256" key="10">
    <source>
        <dbReference type="ARBA" id="ARBA00022982"/>
    </source>
</evidence>
<feature type="transmembrane region" description="Helical" evidence="17">
    <location>
        <begin position="179"/>
        <end position="196"/>
    </location>
</feature>
<evidence type="ECO:0000256" key="16">
    <source>
        <dbReference type="ARBA" id="ARBA00049551"/>
    </source>
</evidence>
<dbReference type="GO" id="GO:0008137">
    <property type="term" value="F:NADH dehydrogenase (ubiquinone) activity"/>
    <property type="evidence" value="ECO:0007669"/>
    <property type="project" value="UniProtKB-EC"/>
</dbReference>
<feature type="transmembrane region" description="Helical" evidence="17">
    <location>
        <begin position="375"/>
        <end position="401"/>
    </location>
</feature>
<evidence type="ECO:0000256" key="15">
    <source>
        <dbReference type="ARBA" id="ARBA00023136"/>
    </source>
</evidence>
<dbReference type="InterPro" id="IPR001516">
    <property type="entry name" value="Proton_antipo_N"/>
</dbReference>
<feature type="transmembrane region" description="Helical" evidence="17">
    <location>
        <begin position="12"/>
        <end position="31"/>
    </location>
</feature>
<keyword evidence="5 17" id="KW-0813">Transport</keyword>
<evidence type="ECO:0000256" key="8">
    <source>
        <dbReference type="ARBA" id="ARBA00022792"/>
    </source>
</evidence>
<evidence type="ECO:0000259" key="18">
    <source>
        <dbReference type="Pfam" id="PF00361"/>
    </source>
</evidence>
<keyword evidence="12 17" id="KW-0520">NAD</keyword>
<evidence type="ECO:0000256" key="14">
    <source>
        <dbReference type="ARBA" id="ARBA00023128"/>
    </source>
</evidence>
<evidence type="ECO:0000256" key="2">
    <source>
        <dbReference type="ARBA" id="ARBA00004448"/>
    </source>
</evidence>
<dbReference type="AlphaFoldDB" id="A0A344AMP9"/>
<organism evidence="21">
    <name type="scientific">Anopheles funestus</name>
    <name type="common">African malaria mosquito</name>
    <dbReference type="NCBI Taxonomy" id="62324"/>
    <lineage>
        <taxon>Eukaryota</taxon>
        <taxon>Metazoa</taxon>
        <taxon>Ecdysozoa</taxon>
        <taxon>Arthropoda</taxon>
        <taxon>Hexapoda</taxon>
        <taxon>Insecta</taxon>
        <taxon>Pterygota</taxon>
        <taxon>Neoptera</taxon>
        <taxon>Endopterygota</taxon>
        <taxon>Diptera</taxon>
        <taxon>Nematocera</taxon>
        <taxon>Culicoidea</taxon>
        <taxon>Culicidae</taxon>
        <taxon>Anophelinae</taxon>
        <taxon>Anopheles</taxon>
    </lineage>
</organism>
<comment type="function">
    <text evidence="17">Core subunit of the mitochondrial membrane respiratory chain NADH dehydrogenase (Complex I) which catalyzes electron transfer from NADH through the respiratory chain, using ubiquinone as an electron acceptor. Essential for the catalytic activity and assembly of complex I.</text>
</comment>